<keyword evidence="5" id="KW-1185">Reference proteome</keyword>
<evidence type="ECO:0000313" key="5">
    <source>
        <dbReference type="Proteomes" id="UP000499080"/>
    </source>
</evidence>
<organism evidence="4 5">
    <name type="scientific">Araneus ventricosus</name>
    <name type="common">Orbweaver spider</name>
    <name type="synonym">Epeira ventricosa</name>
    <dbReference type="NCBI Taxonomy" id="182803"/>
    <lineage>
        <taxon>Eukaryota</taxon>
        <taxon>Metazoa</taxon>
        <taxon>Ecdysozoa</taxon>
        <taxon>Arthropoda</taxon>
        <taxon>Chelicerata</taxon>
        <taxon>Arachnida</taxon>
        <taxon>Araneae</taxon>
        <taxon>Araneomorphae</taxon>
        <taxon>Entelegynae</taxon>
        <taxon>Araneoidea</taxon>
        <taxon>Araneidae</taxon>
        <taxon>Araneus</taxon>
    </lineage>
</organism>
<protein>
    <recommendedName>
        <fullName evidence="3">Apple domain-containing protein</fullName>
    </recommendedName>
</protein>
<proteinExistence type="predicted"/>
<evidence type="ECO:0000259" key="3">
    <source>
        <dbReference type="PROSITE" id="PS50948"/>
    </source>
</evidence>
<dbReference type="SUPFAM" id="SSF57414">
    <property type="entry name" value="Hairpin loop containing domain-like"/>
    <property type="match status" value="1"/>
</dbReference>
<name>A0A4Y2J0H4_ARAVE</name>
<keyword evidence="1" id="KW-0472">Membrane</keyword>
<keyword evidence="1" id="KW-0812">Transmembrane</keyword>
<keyword evidence="1" id="KW-1133">Transmembrane helix</keyword>
<gene>
    <name evidence="4" type="ORF">AVEN_242130_1</name>
</gene>
<feature type="signal peptide" evidence="2">
    <location>
        <begin position="1"/>
        <end position="19"/>
    </location>
</feature>
<evidence type="ECO:0000313" key="4">
    <source>
        <dbReference type="EMBL" id="GBM83395.1"/>
    </source>
</evidence>
<comment type="caution">
    <text evidence="4">The sequence shown here is derived from an EMBL/GenBank/DDBJ whole genome shotgun (WGS) entry which is preliminary data.</text>
</comment>
<sequence>MRSWIVLAVFGSLCVFVHAQCNIKDGDLSVPFPNIENEAYESYQMAVEYTLPDAGQTDYYTEYYDILNRKGRVEAHQAGKALTYIYNPPTYEAWDLAGWNCTFKFLNDTPEMFRDVQDDWLYVPDKEGNAKKITVGPSAMLKVAYDKWYNTVNTSTPEVFYMGEYESEVRGIKGIYWRRCDGEKSFVDYVFTGEKYVNPYGLKDFKTLPLRILFGGIREGREPRFSTQQYEIVLFQPFISDGLRPFDLPRGRGCKRRDFSEDDDIPKPPDFSGQTLQFSAEVIYQTVDFNGDPNEFVTYYNTLSMALDVRSQLLAYHYSPWNKTAPKNEPNVVAPVYTIFDMLHGYLYRYNLTDGQCELIRERTFIPIFELPRGRGGISLTDPEVLFPNDESVFLSEGINRGLRVNVFEEVSYNYELDNGDEFISIPKAIITHTYLQSYEVERNINSVRNALTQVQMRFIGRLKDRVMEIVTMNFYGFSTEIRNRQNTFNVKRCFKNDDDYVWITLTFNADESTLNKIKQDVPSIQTNVLNAITMGSELNAARIPVLEVDFSGALYVTMQVLGKPPVLLDFLPPEEGKKITGTKEQEGITDVDVCATKCLESEGVCWGFSMCGAVCTFGADSSAKVEETKENCKLYTRKYADNFDRSPGNVLNLGAQEILPISNVEECARACLNRTGYRCLSFDHCPTEEKDACFLHTVHYPNPKSREKVSKRSPSCGHYVRKFSTEFKKNAGKRTVGSKIPPLTNLTLEECARECIEYGKGTCFGYDFCQENTILATTCILLDSDPNKMRLAPNPVCNNYFRTEIVAGPERPYSNSYAGGIGFLCFLVGGVVGTLIVFGIAYFRVNRS</sequence>
<feature type="domain" description="Apple" evidence="3">
    <location>
        <begin position="633"/>
        <end position="717"/>
    </location>
</feature>
<dbReference type="InterPro" id="IPR058831">
    <property type="entry name" value="LolA-like_dom_2nd"/>
</dbReference>
<dbReference type="PANTHER" id="PTHR36902:SF1">
    <property type="entry name" value="ENRICHED IN SURFACE-LABELED PROTEOME PROTEIN 9"/>
    <property type="match status" value="1"/>
</dbReference>
<dbReference type="EMBL" id="BGPR01003076">
    <property type="protein sequence ID" value="GBM83395.1"/>
    <property type="molecule type" value="Genomic_DNA"/>
</dbReference>
<dbReference type="Gene3D" id="3.50.4.10">
    <property type="entry name" value="Hepatocyte Growth Factor"/>
    <property type="match status" value="2"/>
</dbReference>
<dbReference type="PANTHER" id="PTHR36902">
    <property type="entry name" value="ENRICHED IN SURFACE-LABELED PROTEOME PROTEIN 9"/>
    <property type="match status" value="1"/>
</dbReference>
<dbReference type="Pfam" id="PF00024">
    <property type="entry name" value="PAN_1"/>
    <property type="match status" value="1"/>
</dbReference>
<dbReference type="InterPro" id="IPR003609">
    <property type="entry name" value="Pan_app"/>
</dbReference>
<accession>A0A4Y2J0H4</accession>
<reference evidence="4 5" key="1">
    <citation type="journal article" date="2019" name="Sci. Rep.">
        <title>Orb-weaving spider Araneus ventricosus genome elucidates the spidroin gene catalogue.</title>
        <authorList>
            <person name="Kono N."/>
            <person name="Nakamura H."/>
            <person name="Ohtoshi R."/>
            <person name="Moran D.A.P."/>
            <person name="Shinohara A."/>
            <person name="Yoshida Y."/>
            <person name="Fujiwara M."/>
            <person name="Mori M."/>
            <person name="Tomita M."/>
            <person name="Arakawa K."/>
        </authorList>
    </citation>
    <scope>NUCLEOTIDE SEQUENCE [LARGE SCALE GENOMIC DNA]</scope>
</reference>
<dbReference type="Proteomes" id="UP000499080">
    <property type="component" value="Unassembled WGS sequence"/>
</dbReference>
<evidence type="ECO:0000256" key="1">
    <source>
        <dbReference type="SAM" id="Phobius"/>
    </source>
</evidence>
<feature type="transmembrane region" description="Helical" evidence="1">
    <location>
        <begin position="818"/>
        <end position="844"/>
    </location>
</feature>
<dbReference type="PROSITE" id="PS50948">
    <property type="entry name" value="PAN"/>
    <property type="match status" value="1"/>
</dbReference>
<feature type="chain" id="PRO_5021229540" description="Apple domain-containing protein" evidence="2">
    <location>
        <begin position="20"/>
        <end position="849"/>
    </location>
</feature>
<evidence type="ECO:0000256" key="2">
    <source>
        <dbReference type="SAM" id="SignalP"/>
    </source>
</evidence>
<dbReference type="Pfam" id="PF25898">
    <property type="entry name" value="LolA_2nd_metazoa"/>
    <property type="match status" value="1"/>
</dbReference>
<dbReference type="AlphaFoldDB" id="A0A4Y2J0H4"/>
<dbReference type="OrthoDB" id="6423530at2759"/>
<keyword evidence="2" id="KW-0732">Signal</keyword>